<name>A0ABR1MJ10_9PEZI</name>
<evidence type="ECO:0000313" key="4">
    <source>
        <dbReference type="Proteomes" id="UP001365128"/>
    </source>
</evidence>
<evidence type="ECO:0000313" key="3">
    <source>
        <dbReference type="EMBL" id="KAK7550711.1"/>
    </source>
</evidence>
<accession>A0ABR1MJ10</accession>
<feature type="compositionally biased region" description="Low complexity" evidence="1">
    <location>
        <begin position="139"/>
        <end position="152"/>
    </location>
</feature>
<proteinExistence type="predicted"/>
<feature type="region of interest" description="Disordered" evidence="1">
    <location>
        <begin position="91"/>
        <end position="165"/>
    </location>
</feature>
<dbReference type="Proteomes" id="UP001365128">
    <property type="component" value="Unassembled WGS sequence"/>
</dbReference>
<comment type="caution">
    <text evidence="3">The sequence shown here is derived from an EMBL/GenBank/DDBJ whole genome shotgun (WGS) entry which is preliminary data.</text>
</comment>
<gene>
    <name evidence="3" type="ORF">IWX46DRAFT_579105</name>
</gene>
<keyword evidence="2" id="KW-0732">Signal</keyword>
<feature type="chain" id="PRO_5046539286" evidence="2">
    <location>
        <begin position="33"/>
        <end position="321"/>
    </location>
</feature>
<reference evidence="3 4" key="1">
    <citation type="submission" date="2024-04" db="EMBL/GenBank/DDBJ databases">
        <title>Phyllosticta paracitricarpa is synonymous to the EU quarantine fungus P. citricarpa based on phylogenomic analyses.</title>
        <authorList>
            <consortium name="Lawrence Berkeley National Laboratory"/>
            <person name="Van Ingen-Buijs V.A."/>
            <person name="Van Westerhoven A.C."/>
            <person name="Haridas S."/>
            <person name="Skiadas P."/>
            <person name="Martin F."/>
            <person name="Groenewald J.Z."/>
            <person name="Crous P.W."/>
            <person name="Seidl M.F."/>
        </authorList>
    </citation>
    <scope>NUCLEOTIDE SEQUENCE [LARGE SCALE GENOMIC DNA]</scope>
    <source>
        <strain evidence="3 4">CBS 122670</strain>
    </source>
</reference>
<sequence>MEQETGAWPAVSTCRSTRGLAGLLASAGLVLAARSQRRRTKTAIPGLCCWRAGTLVDKSPSRRRIGVGATGRHMRKKSRELQRANYVCTYSSFPQPGPRPRPRARPGASTKSMSKVVGRMASSAPRRPQSPEGARWLTAGAGMASSAYGSRGSKPHPSTTRPRPGHFFWNAARPAVGHMATCIGSLRHCPLLLSCPVLSCPTLCSLSHHHSPHPVRPPNAAEPNGISMSPYFPFVIVSRPRAAQELPPPRTAPSKKKSAFAAQQLPTLLCSTYQLPPPALARNIHHGSKNSRLPSAHILFVYLLPQNKVDQFANQPTEVAH</sequence>
<evidence type="ECO:0000256" key="2">
    <source>
        <dbReference type="SAM" id="SignalP"/>
    </source>
</evidence>
<organism evidence="3 4">
    <name type="scientific">Phyllosticta citricarpa</name>
    <dbReference type="NCBI Taxonomy" id="55181"/>
    <lineage>
        <taxon>Eukaryota</taxon>
        <taxon>Fungi</taxon>
        <taxon>Dikarya</taxon>
        <taxon>Ascomycota</taxon>
        <taxon>Pezizomycotina</taxon>
        <taxon>Dothideomycetes</taxon>
        <taxon>Dothideomycetes incertae sedis</taxon>
        <taxon>Botryosphaeriales</taxon>
        <taxon>Phyllostictaceae</taxon>
        <taxon>Phyllosticta</taxon>
    </lineage>
</organism>
<dbReference type="EMBL" id="JBBPDW010000007">
    <property type="protein sequence ID" value="KAK7550711.1"/>
    <property type="molecule type" value="Genomic_DNA"/>
</dbReference>
<evidence type="ECO:0000256" key="1">
    <source>
        <dbReference type="SAM" id="MobiDB-lite"/>
    </source>
</evidence>
<protein>
    <submittedName>
        <fullName evidence="3">Uncharacterized protein</fullName>
    </submittedName>
</protein>
<feature type="signal peptide" evidence="2">
    <location>
        <begin position="1"/>
        <end position="32"/>
    </location>
</feature>
<keyword evidence="4" id="KW-1185">Reference proteome</keyword>